<name>A0A0A9DFG2_ARUDO</name>
<accession>A0A0A9DFG2</accession>
<sequence length="45" mass="5297">MVFLTNYVRVGQISFSHRCRVQNPSTPQKKRGIDTLEFWSLKGRD</sequence>
<evidence type="ECO:0000313" key="1">
    <source>
        <dbReference type="EMBL" id="JAD82487.1"/>
    </source>
</evidence>
<reference evidence="1" key="2">
    <citation type="journal article" date="2015" name="Data Brief">
        <title>Shoot transcriptome of the giant reed, Arundo donax.</title>
        <authorList>
            <person name="Barrero R.A."/>
            <person name="Guerrero F.D."/>
            <person name="Moolhuijzen P."/>
            <person name="Goolsby J.A."/>
            <person name="Tidwell J."/>
            <person name="Bellgard S.E."/>
            <person name="Bellgard M.I."/>
        </authorList>
    </citation>
    <scope>NUCLEOTIDE SEQUENCE</scope>
    <source>
        <tissue evidence="1">Shoot tissue taken approximately 20 cm above the soil surface</tissue>
    </source>
</reference>
<reference evidence="1" key="1">
    <citation type="submission" date="2014-09" db="EMBL/GenBank/DDBJ databases">
        <authorList>
            <person name="Magalhaes I.L.F."/>
            <person name="Oliveira U."/>
            <person name="Santos F.R."/>
            <person name="Vidigal T.H.D.A."/>
            <person name="Brescovit A.D."/>
            <person name="Santos A.J."/>
        </authorList>
    </citation>
    <scope>NUCLEOTIDE SEQUENCE</scope>
    <source>
        <tissue evidence="1">Shoot tissue taken approximately 20 cm above the soil surface</tissue>
    </source>
</reference>
<dbReference type="EMBL" id="GBRH01215408">
    <property type="protein sequence ID" value="JAD82487.1"/>
    <property type="molecule type" value="Transcribed_RNA"/>
</dbReference>
<organism evidence="1">
    <name type="scientific">Arundo donax</name>
    <name type="common">Giant reed</name>
    <name type="synonym">Donax arundinaceus</name>
    <dbReference type="NCBI Taxonomy" id="35708"/>
    <lineage>
        <taxon>Eukaryota</taxon>
        <taxon>Viridiplantae</taxon>
        <taxon>Streptophyta</taxon>
        <taxon>Embryophyta</taxon>
        <taxon>Tracheophyta</taxon>
        <taxon>Spermatophyta</taxon>
        <taxon>Magnoliopsida</taxon>
        <taxon>Liliopsida</taxon>
        <taxon>Poales</taxon>
        <taxon>Poaceae</taxon>
        <taxon>PACMAD clade</taxon>
        <taxon>Arundinoideae</taxon>
        <taxon>Arundineae</taxon>
        <taxon>Arundo</taxon>
    </lineage>
</organism>
<dbReference type="AlphaFoldDB" id="A0A0A9DFG2"/>
<protein>
    <submittedName>
        <fullName evidence="1">Uncharacterized protein</fullName>
    </submittedName>
</protein>
<proteinExistence type="predicted"/>